<feature type="region of interest" description="Disordered" evidence="1">
    <location>
        <begin position="693"/>
        <end position="716"/>
    </location>
</feature>
<dbReference type="Gene3D" id="2.160.20.10">
    <property type="entry name" value="Single-stranded right-handed beta-helix, Pectin lyase-like"/>
    <property type="match status" value="1"/>
</dbReference>
<keyword evidence="5" id="KW-1185">Reference proteome</keyword>
<dbReference type="RefSeq" id="WP_072935510.1">
    <property type="nucleotide sequence ID" value="NZ_FQUG01000005.1"/>
</dbReference>
<dbReference type="SUPFAM" id="SSF51126">
    <property type="entry name" value="Pectin lyase-like"/>
    <property type="match status" value="1"/>
</dbReference>
<evidence type="ECO:0000256" key="2">
    <source>
        <dbReference type="SAM" id="SignalP"/>
    </source>
</evidence>
<accession>A0A1M4XAX4</accession>
<evidence type="ECO:0000313" key="4">
    <source>
        <dbReference type="EMBL" id="SHE90684.1"/>
    </source>
</evidence>
<proteinExistence type="predicted"/>
<dbReference type="EMBL" id="FQUG01000005">
    <property type="protein sequence ID" value="SHE90684.1"/>
    <property type="molecule type" value="Genomic_DNA"/>
</dbReference>
<keyword evidence="2" id="KW-0732">Signal</keyword>
<organism evidence="4 5">
    <name type="scientific">Schwartzia succinivorans DSM 10502</name>
    <dbReference type="NCBI Taxonomy" id="1123243"/>
    <lineage>
        <taxon>Bacteria</taxon>
        <taxon>Bacillati</taxon>
        <taxon>Bacillota</taxon>
        <taxon>Negativicutes</taxon>
        <taxon>Selenomonadales</taxon>
        <taxon>Selenomonadaceae</taxon>
        <taxon>Schwartzia</taxon>
    </lineage>
</organism>
<dbReference type="STRING" id="1123243.SAMN02745190_01421"/>
<evidence type="ECO:0000256" key="1">
    <source>
        <dbReference type="SAM" id="MobiDB-lite"/>
    </source>
</evidence>
<feature type="domain" description="Filamentous haemagglutinin FhaB/tRNA nuclease CdiA-like TPS" evidence="3">
    <location>
        <begin position="28"/>
        <end position="140"/>
    </location>
</feature>
<dbReference type="Gene3D" id="1.20.120.330">
    <property type="entry name" value="Nucleotidyltransferases domain 2"/>
    <property type="match status" value="1"/>
</dbReference>
<feature type="chain" id="PRO_5012386536" evidence="2">
    <location>
        <begin position="31"/>
        <end position="1764"/>
    </location>
</feature>
<protein>
    <submittedName>
        <fullName evidence="4">Filamentous hemagglutinin family N-terminal domain-containing protein</fullName>
    </submittedName>
</protein>
<dbReference type="SMART" id="SM00912">
    <property type="entry name" value="Haemagg_act"/>
    <property type="match status" value="1"/>
</dbReference>
<gene>
    <name evidence="4" type="ORF">SAMN02745190_01421</name>
</gene>
<dbReference type="InterPro" id="IPR011050">
    <property type="entry name" value="Pectin_lyase_fold/virulence"/>
</dbReference>
<evidence type="ECO:0000313" key="5">
    <source>
        <dbReference type="Proteomes" id="UP000184404"/>
    </source>
</evidence>
<dbReference type="Proteomes" id="UP000184404">
    <property type="component" value="Unassembled WGS sequence"/>
</dbReference>
<dbReference type="InterPro" id="IPR050909">
    <property type="entry name" value="Bact_Autotransporter_VF"/>
</dbReference>
<dbReference type="InterPro" id="IPR012334">
    <property type="entry name" value="Pectin_lyas_fold"/>
</dbReference>
<feature type="signal peptide" evidence="2">
    <location>
        <begin position="1"/>
        <end position="30"/>
    </location>
</feature>
<dbReference type="NCBIfam" id="TIGR01901">
    <property type="entry name" value="adhes_NPXG"/>
    <property type="match status" value="1"/>
</dbReference>
<dbReference type="InterPro" id="IPR008638">
    <property type="entry name" value="FhaB/CdiA-like_TPS"/>
</dbReference>
<dbReference type="PANTHER" id="PTHR12338">
    <property type="entry name" value="AUTOTRANSPORTER"/>
    <property type="match status" value="1"/>
</dbReference>
<dbReference type="PANTHER" id="PTHR12338:SF5">
    <property type="entry name" value="ANTIGEN 43-RELATED"/>
    <property type="match status" value="1"/>
</dbReference>
<name>A0A1M4XAX4_9FIRM</name>
<dbReference type="SUPFAM" id="SSF57997">
    <property type="entry name" value="Tropomyosin"/>
    <property type="match status" value="1"/>
</dbReference>
<sequence>MSLPRISKKARLSAAIAMSLFSASVSTVYALPTDGTVKSGEAVITTTGDTMNITQTTDRAAIDWTSFDIASNEHVNFNQRGADSIALNRVTGNDVSQIYGSLTANGKVFLINPNGVLFGKGASVDVGGLVASTAKVDDTFMKGFGTSTGDFALNIEENNTAAIINQAFINEKLKNEGGLVVLHAANVDNEGKITTGKGGKVQLAAGQKLNVNFDSAKINFTVDGGLSEANVLNAGTISAQNGVIAMTARGADKVLSSVVNTEGAKLEAKGLAVNEKGEIVLDAGTGITAISGTVDASGENDANGGNITVNSDFIYVDNKAELNASGANGGNVFMKTVKVAVEPNANIHAEATAGKGHSTGQWKVDVNGSVNSWWGNEGQMDAAKEKLAEAKKKVDEQFETAQAKYAEAEAAKQARDAAQAKVDSLTKDIEAKTADNNDKKAAMAAAEKELKAAKDLFDKADKALKEAQKTLESAKSTDGKAKEALSAAQTERDNAQKALNEASAKLKLAEDNASTAQGELKKADEALKAAQQDFSDKSDAYDKCVTARDDAKKLAKAAAEVYEKVNGYVSDMDKYRKKGLGLVWNLVPYNNAYNDLHDFMTKEVDKAKEEGREDWGFWKVLGYDILDFFGLNVDERRDIAYDVRDNVSAENTSKAEAYNSAQGAVDSALTEKDLAEGKIPGLKDAYDAAEADAKSKQDAVTPAKEEADKAQGEFDSKQGAYNTAKTLADSAAGTFENASVAVEAAENVKNGAQGVLDTKQGVYDTAKGAAEASDKELTGLKASKAEQEVIVSAKGEAYKTADEANKTSLKDAMGKLVNANKAYAKSAYDNVNKEAYGKISSQAISKTLENTSVTIVADNDTNTADIGMYGSIIQNEGADVKLTLRADRNVILRSPISSEKKLTIVTEAGSPIALEQGNREGEKFGATLIYSDINTNGILDITGNTYIGHYIRGNNAGEETGYDIHREAGKIAAKNVRFGGDVVLATGGTVDITADEKYGTVKFEGTINSGNAYAFREISKEEQAQLKAEAAEQGEGVHPNYWEYARKKAAEGNGHVAGESYLATITDGIEDSAASAVRPGNYNESYVGGKAGEWVKNEDGTETRDWEWVEGPEAGETFFTQTRNKNKNVVSGSVTDGYYSNFLAGEPSDTNALQDVLAIEYKGHWDDAFATGNKNGKSFADSYIQEINVGESSLNINSPNIELNGEIGNKRALNSIGLEGNTASIASPITTKGDMTINAALTGKNISLTSTEGSITLNNTVTAGTPKVEEAAVPQRRLMRLRSAVPTEGDVELNAAKDINSSDVTAQNKISFNAGNNVNLNGALKAGSNENGAVQISAGDAFINNVGANVIDTNGTWQVYSETPENDFFNGLYSENTAVWKADGTVDNNGKNTYSFKYQPTLTVTANDVTKTYGDVSTGDGYKVTSNLADKNNKDEDLSKVFMDTTLAPKSFVEGVNLTSDGFASLASVADYDIKVTASGKNGYGLAFNGGKLTVNPKDVNLNYGGYEIVDSRIKVLDGTPSYDSQIVDGDTTAPKVSYGTTGLGDGLSYGVDYYVNGEKISSGDTVGNYRFNYDDSTVIRLDNPENYKPQTNELMTSAVALKGNADVELSQKTAKVDGVDKVAGLMDGRLPLFKFAGSQVIPCGMFDISSTPDSVTMTASKISETDMSAAMEMPELEVNQYREYDRMLDTVDGAAAFKLTYNGASFDIYPNDNQATALLEKGEETNNVNVGAAALSAAFGEMGLSLEEMQVICVHMDAKEILA</sequence>
<reference evidence="4 5" key="1">
    <citation type="submission" date="2016-11" db="EMBL/GenBank/DDBJ databases">
        <authorList>
            <person name="Jaros S."/>
            <person name="Januszkiewicz K."/>
            <person name="Wedrychowicz H."/>
        </authorList>
    </citation>
    <scope>NUCLEOTIDE SEQUENCE [LARGE SCALE GENOMIC DNA]</scope>
    <source>
        <strain evidence="4 5">DSM 10502</strain>
    </source>
</reference>
<dbReference type="OrthoDB" id="218680at2"/>
<evidence type="ECO:0000259" key="3">
    <source>
        <dbReference type="SMART" id="SM00912"/>
    </source>
</evidence>
<dbReference type="Pfam" id="PF05860">
    <property type="entry name" value="TPS"/>
    <property type="match status" value="1"/>
</dbReference>
<feature type="region of interest" description="Disordered" evidence="1">
    <location>
        <begin position="471"/>
        <end position="493"/>
    </location>
</feature>